<sequence length="383" mass="44038">MKKFLILVSLFSFMELVSSCVTPFEPEGVVFNERMLVIEGNILVNDFTRVVLSHSKALDEPEGVEYVKMAQVWVESDKGEKYYSRRVVSGDKVVYEINTAGADVRDNYRLVVNVEGKVYESDFVPVKISPEIDEIGFTLSKDSTEVTFHVNSHDPLKKTNYYMWSFREDWEFNSYIYSMFEYEPNSKKIYEIPHEDNRNTCWNHSVSRDILIASTEHLSEDRVFQKKLVSIGNTDNKINYLYSMQLSQIALTREGYIYWENIRKNSDDIGGIFAPQPSEIAGNIKCVTDPSEKVIGFISASAVSRKRIFTYSWEIGIYRSPLYCNTEPIGGSLALRDSLYAIGYDVVFYTPETGESVWSPKTCVDCRLFGTKTKPSFWPNDHI</sequence>
<protein>
    <recommendedName>
        <fullName evidence="2">DUF4249 domain-containing protein</fullName>
    </recommendedName>
</protein>
<dbReference type="InterPro" id="IPR025345">
    <property type="entry name" value="DUF4249"/>
</dbReference>
<accession>A0A644Z489</accession>
<comment type="caution">
    <text evidence="1">The sequence shown here is derived from an EMBL/GenBank/DDBJ whole genome shotgun (WGS) entry which is preliminary data.</text>
</comment>
<reference evidence="1" key="1">
    <citation type="submission" date="2019-08" db="EMBL/GenBank/DDBJ databases">
        <authorList>
            <person name="Kucharzyk K."/>
            <person name="Murdoch R.W."/>
            <person name="Higgins S."/>
            <person name="Loffler F."/>
        </authorList>
    </citation>
    <scope>NUCLEOTIDE SEQUENCE</scope>
</reference>
<organism evidence="1">
    <name type="scientific">bioreactor metagenome</name>
    <dbReference type="NCBI Taxonomy" id="1076179"/>
    <lineage>
        <taxon>unclassified sequences</taxon>
        <taxon>metagenomes</taxon>
        <taxon>ecological metagenomes</taxon>
    </lineage>
</organism>
<dbReference type="Pfam" id="PF14054">
    <property type="entry name" value="DUF4249"/>
    <property type="match status" value="1"/>
</dbReference>
<name>A0A644Z489_9ZZZZ</name>
<gene>
    <name evidence="1" type="ORF">SDC9_82308</name>
</gene>
<evidence type="ECO:0000313" key="1">
    <source>
        <dbReference type="EMBL" id="MPM35715.1"/>
    </source>
</evidence>
<evidence type="ECO:0008006" key="2">
    <source>
        <dbReference type="Google" id="ProtNLM"/>
    </source>
</evidence>
<proteinExistence type="predicted"/>
<dbReference type="EMBL" id="VSSQ01007373">
    <property type="protein sequence ID" value="MPM35715.1"/>
    <property type="molecule type" value="Genomic_DNA"/>
</dbReference>
<dbReference type="AlphaFoldDB" id="A0A644Z489"/>